<dbReference type="PANTHER" id="PTHR36030:SF1">
    <property type="entry name" value="CALMODULIN-BINDING DOMAIN-CONTAINING PROTEIN"/>
    <property type="match status" value="1"/>
</dbReference>
<name>A0A2R6P904_ACTCC</name>
<dbReference type="OMA" id="NVHYTSS"/>
<dbReference type="OrthoDB" id="911847at2759"/>
<accession>A0A2R6P904</accession>
<dbReference type="Proteomes" id="UP000241394">
    <property type="component" value="Chromosome LG27"/>
</dbReference>
<reference evidence="1 2" key="1">
    <citation type="submission" date="2017-07" db="EMBL/GenBank/DDBJ databases">
        <title>An improved, manually edited Actinidia chinensis var. chinensis (kiwifruit) genome highlights the challenges associated with draft genomes and gene prediction in plants.</title>
        <authorList>
            <person name="Pilkington S."/>
            <person name="Crowhurst R."/>
            <person name="Hilario E."/>
            <person name="Nardozza S."/>
            <person name="Fraser L."/>
            <person name="Peng Y."/>
            <person name="Gunaseelan K."/>
            <person name="Simpson R."/>
            <person name="Tahir J."/>
            <person name="Deroles S."/>
            <person name="Templeton K."/>
            <person name="Luo Z."/>
            <person name="Davy M."/>
            <person name="Cheng C."/>
            <person name="Mcneilage M."/>
            <person name="Scaglione D."/>
            <person name="Liu Y."/>
            <person name="Zhang Q."/>
            <person name="Datson P."/>
            <person name="De Silva N."/>
            <person name="Gardiner S."/>
            <person name="Bassett H."/>
            <person name="Chagne D."/>
            <person name="Mccallum J."/>
            <person name="Dzierzon H."/>
            <person name="Deng C."/>
            <person name="Wang Y.-Y."/>
            <person name="Barron N."/>
            <person name="Manako K."/>
            <person name="Bowen J."/>
            <person name="Foster T."/>
            <person name="Erridge Z."/>
            <person name="Tiffin H."/>
            <person name="Waite C."/>
            <person name="Davies K."/>
            <person name="Grierson E."/>
            <person name="Laing W."/>
            <person name="Kirk R."/>
            <person name="Chen X."/>
            <person name="Wood M."/>
            <person name="Montefiori M."/>
            <person name="Brummell D."/>
            <person name="Schwinn K."/>
            <person name="Catanach A."/>
            <person name="Fullerton C."/>
            <person name="Li D."/>
            <person name="Meiyalaghan S."/>
            <person name="Nieuwenhuizen N."/>
            <person name="Read N."/>
            <person name="Prakash R."/>
            <person name="Hunter D."/>
            <person name="Zhang H."/>
            <person name="Mckenzie M."/>
            <person name="Knabel M."/>
            <person name="Harris A."/>
            <person name="Allan A."/>
            <person name="Chen A."/>
            <person name="Janssen B."/>
            <person name="Plunkett B."/>
            <person name="Dwamena C."/>
            <person name="Voogd C."/>
            <person name="Leif D."/>
            <person name="Lafferty D."/>
            <person name="Souleyre E."/>
            <person name="Varkonyi-Gasic E."/>
            <person name="Gambi F."/>
            <person name="Hanley J."/>
            <person name="Yao J.-L."/>
            <person name="Cheung J."/>
            <person name="David K."/>
            <person name="Warren B."/>
            <person name="Marsh K."/>
            <person name="Snowden K."/>
            <person name="Lin-Wang K."/>
            <person name="Brian L."/>
            <person name="Martinez-Sanchez M."/>
            <person name="Wang M."/>
            <person name="Ileperuma N."/>
            <person name="Macnee N."/>
            <person name="Campin R."/>
            <person name="Mcatee P."/>
            <person name="Drummond R."/>
            <person name="Espley R."/>
            <person name="Ireland H."/>
            <person name="Wu R."/>
            <person name="Atkinson R."/>
            <person name="Karunairetnam S."/>
            <person name="Bulley S."/>
            <person name="Chunkath S."/>
            <person name="Hanley Z."/>
            <person name="Storey R."/>
            <person name="Thrimawithana A."/>
            <person name="Thomson S."/>
            <person name="David C."/>
            <person name="Testolin R."/>
        </authorList>
    </citation>
    <scope>NUCLEOTIDE SEQUENCE [LARGE SCALE GENOMIC DNA]</scope>
    <source>
        <strain evidence="2">cv. Red5</strain>
        <tissue evidence="1">Young leaf</tissue>
    </source>
</reference>
<dbReference type="Gramene" id="PSR87470">
    <property type="protein sequence ID" value="PSR87470"/>
    <property type="gene ID" value="CEY00_Acc30517"/>
</dbReference>
<reference evidence="2" key="2">
    <citation type="journal article" date="2018" name="BMC Genomics">
        <title>A manually annotated Actinidia chinensis var. chinensis (kiwifruit) genome highlights the challenges associated with draft genomes and gene prediction in plants.</title>
        <authorList>
            <person name="Pilkington S.M."/>
            <person name="Crowhurst R."/>
            <person name="Hilario E."/>
            <person name="Nardozza S."/>
            <person name="Fraser L."/>
            <person name="Peng Y."/>
            <person name="Gunaseelan K."/>
            <person name="Simpson R."/>
            <person name="Tahir J."/>
            <person name="Deroles S.C."/>
            <person name="Templeton K."/>
            <person name="Luo Z."/>
            <person name="Davy M."/>
            <person name="Cheng C."/>
            <person name="McNeilage M."/>
            <person name="Scaglione D."/>
            <person name="Liu Y."/>
            <person name="Zhang Q."/>
            <person name="Datson P."/>
            <person name="De Silva N."/>
            <person name="Gardiner S.E."/>
            <person name="Bassett H."/>
            <person name="Chagne D."/>
            <person name="McCallum J."/>
            <person name="Dzierzon H."/>
            <person name="Deng C."/>
            <person name="Wang Y.Y."/>
            <person name="Barron L."/>
            <person name="Manako K."/>
            <person name="Bowen J."/>
            <person name="Foster T.M."/>
            <person name="Erridge Z.A."/>
            <person name="Tiffin H."/>
            <person name="Waite C.N."/>
            <person name="Davies K.M."/>
            <person name="Grierson E.P."/>
            <person name="Laing W.A."/>
            <person name="Kirk R."/>
            <person name="Chen X."/>
            <person name="Wood M."/>
            <person name="Montefiori M."/>
            <person name="Brummell D.A."/>
            <person name="Schwinn K.E."/>
            <person name="Catanach A."/>
            <person name="Fullerton C."/>
            <person name="Li D."/>
            <person name="Meiyalaghan S."/>
            <person name="Nieuwenhuizen N."/>
            <person name="Read N."/>
            <person name="Prakash R."/>
            <person name="Hunter D."/>
            <person name="Zhang H."/>
            <person name="McKenzie M."/>
            <person name="Knabel M."/>
            <person name="Harris A."/>
            <person name="Allan A.C."/>
            <person name="Gleave A."/>
            <person name="Chen A."/>
            <person name="Janssen B.J."/>
            <person name="Plunkett B."/>
            <person name="Ampomah-Dwamena C."/>
            <person name="Voogd C."/>
            <person name="Leif D."/>
            <person name="Lafferty D."/>
            <person name="Souleyre E.J.F."/>
            <person name="Varkonyi-Gasic E."/>
            <person name="Gambi F."/>
            <person name="Hanley J."/>
            <person name="Yao J.L."/>
            <person name="Cheung J."/>
            <person name="David K.M."/>
            <person name="Warren B."/>
            <person name="Marsh K."/>
            <person name="Snowden K.C."/>
            <person name="Lin-Wang K."/>
            <person name="Brian L."/>
            <person name="Martinez-Sanchez M."/>
            <person name="Wang M."/>
            <person name="Ileperuma N."/>
            <person name="Macnee N."/>
            <person name="Campin R."/>
            <person name="McAtee P."/>
            <person name="Drummond R.S.M."/>
            <person name="Espley R.V."/>
            <person name="Ireland H.S."/>
            <person name="Wu R."/>
            <person name="Atkinson R.G."/>
            <person name="Karunairetnam S."/>
            <person name="Bulley S."/>
            <person name="Chunkath S."/>
            <person name="Hanley Z."/>
            <person name="Storey R."/>
            <person name="Thrimawithana A.H."/>
            <person name="Thomson S."/>
            <person name="David C."/>
            <person name="Testolin R."/>
            <person name="Huang H."/>
            <person name="Hellens R.P."/>
            <person name="Schaffer R.J."/>
        </authorList>
    </citation>
    <scope>NUCLEOTIDE SEQUENCE [LARGE SCALE GENOMIC DNA]</scope>
    <source>
        <strain evidence="2">cv. Red5</strain>
    </source>
</reference>
<gene>
    <name evidence="1" type="ORF">CEY00_Acc30517</name>
</gene>
<dbReference type="PANTHER" id="PTHR36030">
    <property type="entry name" value="CALMODULIN-BINDING DOMAIN-CONTAINING PROTEIN"/>
    <property type="match status" value="1"/>
</dbReference>
<sequence>MEANGKREGVLKRKLVMSLYRAAKPGYSATVNYGSKVKQSPSDSSPASVGFIVNHDYVTPQPKQTVSFAPPPEKIRETYSKFENFYNSIAADESVDLKAASYISCVQERFRLE</sequence>
<dbReference type="InParanoid" id="A0A2R6P904"/>
<organism evidence="1 2">
    <name type="scientific">Actinidia chinensis var. chinensis</name>
    <name type="common">Chinese soft-hair kiwi</name>
    <dbReference type="NCBI Taxonomy" id="1590841"/>
    <lineage>
        <taxon>Eukaryota</taxon>
        <taxon>Viridiplantae</taxon>
        <taxon>Streptophyta</taxon>
        <taxon>Embryophyta</taxon>
        <taxon>Tracheophyta</taxon>
        <taxon>Spermatophyta</taxon>
        <taxon>Magnoliopsida</taxon>
        <taxon>eudicotyledons</taxon>
        <taxon>Gunneridae</taxon>
        <taxon>Pentapetalae</taxon>
        <taxon>asterids</taxon>
        <taxon>Ericales</taxon>
        <taxon>Actinidiaceae</taxon>
        <taxon>Actinidia</taxon>
    </lineage>
</organism>
<keyword evidence="2" id="KW-1185">Reference proteome</keyword>
<dbReference type="EMBL" id="NKQK01000027">
    <property type="protein sequence ID" value="PSR87470.1"/>
    <property type="molecule type" value="Genomic_DNA"/>
</dbReference>
<dbReference type="AlphaFoldDB" id="A0A2R6P904"/>
<protein>
    <submittedName>
        <fullName evidence="1">Uncharacterized protein</fullName>
    </submittedName>
</protein>
<evidence type="ECO:0000313" key="2">
    <source>
        <dbReference type="Proteomes" id="UP000241394"/>
    </source>
</evidence>
<comment type="caution">
    <text evidence="1">The sequence shown here is derived from an EMBL/GenBank/DDBJ whole genome shotgun (WGS) entry which is preliminary data.</text>
</comment>
<proteinExistence type="predicted"/>
<evidence type="ECO:0000313" key="1">
    <source>
        <dbReference type="EMBL" id="PSR87470.1"/>
    </source>
</evidence>